<evidence type="ECO:0000313" key="1">
    <source>
        <dbReference type="EMBL" id="GMT25482.1"/>
    </source>
</evidence>
<feature type="non-terminal residue" evidence="1">
    <location>
        <position position="1"/>
    </location>
</feature>
<accession>A0AAV5W5X5</accession>
<dbReference type="AlphaFoldDB" id="A0AAV5W5X5"/>
<keyword evidence="2" id="KW-1185">Reference proteome</keyword>
<dbReference type="EMBL" id="BTSY01000004">
    <property type="protein sequence ID" value="GMT25482.1"/>
    <property type="molecule type" value="Genomic_DNA"/>
</dbReference>
<proteinExistence type="predicted"/>
<organism evidence="1 2">
    <name type="scientific">Pristionchus fissidentatus</name>
    <dbReference type="NCBI Taxonomy" id="1538716"/>
    <lineage>
        <taxon>Eukaryota</taxon>
        <taxon>Metazoa</taxon>
        <taxon>Ecdysozoa</taxon>
        <taxon>Nematoda</taxon>
        <taxon>Chromadorea</taxon>
        <taxon>Rhabditida</taxon>
        <taxon>Rhabditina</taxon>
        <taxon>Diplogasteromorpha</taxon>
        <taxon>Diplogasteroidea</taxon>
        <taxon>Neodiplogasteridae</taxon>
        <taxon>Pristionchus</taxon>
    </lineage>
</organism>
<reference evidence="1" key="1">
    <citation type="submission" date="2023-10" db="EMBL/GenBank/DDBJ databases">
        <title>Genome assembly of Pristionchus species.</title>
        <authorList>
            <person name="Yoshida K."/>
            <person name="Sommer R.J."/>
        </authorList>
    </citation>
    <scope>NUCLEOTIDE SEQUENCE</scope>
    <source>
        <strain evidence="1">RS5133</strain>
    </source>
</reference>
<gene>
    <name evidence="1" type="ORF">PFISCL1PPCAC_16779</name>
</gene>
<dbReference type="Proteomes" id="UP001432322">
    <property type="component" value="Unassembled WGS sequence"/>
</dbReference>
<sequence length="125" mass="15003">YRKEVFECIQNCAKHFSEQNTYRLFEAAFRLYHHGSKEEHITWANLSELEWKVRYYKYMCCYSTVLSRSARSHRGQCGDTTGCTLMRLEFVPLAIQICVQKKENREMFIDTLACFEEEFVRTNME</sequence>
<comment type="caution">
    <text evidence="1">The sequence shown here is derived from an EMBL/GenBank/DDBJ whole genome shotgun (WGS) entry which is preliminary data.</text>
</comment>
<feature type="non-terminal residue" evidence="1">
    <location>
        <position position="125"/>
    </location>
</feature>
<protein>
    <submittedName>
        <fullName evidence="1">Uncharacterized protein</fullName>
    </submittedName>
</protein>
<name>A0AAV5W5X5_9BILA</name>
<evidence type="ECO:0000313" key="2">
    <source>
        <dbReference type="Proteomes" id="UP001432322"/>
    </source>
</evidence>